<keyword evidence="12 15" id="KW-0238">DNA-binding</keyword>
<dbReference type="CDD" id="cd03586">
    <property type="entry name" value="PolY_Pol_IV_kappa"/>
    <property type="match status" value="1"/>
</dbReference>
<dbReference type="SUPFAM" id="SSF100879">
    <property type="entry name" value="Lesion bypass DNA polymerase (Y-family), little finger domain"/>
    <property type="match status" value="1"/>
</dbReference>
<name>A0A380N0L2_9GAMM</name>
<keyword evidence="13 15" id="KW-0234">DNA repair</keyword>
<dbReference type="GO" id="GO:0003887">
    <property type="term" value="F:DNA-directed DNA polymerase activity"/>
    <property type="evidence" value="ECO:0007669"/>
    <property type="project" value="UniProtKB-UniRule"/>
</dbReference>
<dbReference type="PROSITE" id="PS50173">
    <property type="entry name" value="UMUC"/>
    <property type="match status" value="1"/>
</dbReference>
<evidence type="ECO:0000313" key="18">
    <source>
        <dbReference type="Proteomes" id="UP000254575"/>
    </source>
</evidence>
<evidence type="ECO:0000256" key="9">
    <source>
        <dbReference type="ARBA" id="ARBA00022763"/>
    </source>
</evidence>
<dbReference type="Proteomes" id="UP000254575">
    <property type="component" value="Unassembled WGS sequence"/>
</dbReference>
<evidence type="ECO:0000256" key="7">
    <source>
        <dbReference type="ARBA" id="ARBA00022705"/>
    </source>
</evidence>
<feature type="binding site" evidence="15">
    <location>
        <position position="11"/>
    </location>
    <ligand>
        <name>Mg(2+)</name>
        <dbReference type="ChEBI" id="CHEBI:18420"/>
    </ligand>
</feature>
<keyword evidence="11 15" id="KW-0239">DNA-directed DNA polymerase</keyword>
<dbReference type="FunFam" id="3.40.1170.60:FF:000001">
    <property type="entry name" value="DNA polymerase IV"/>
    <property type="match status" value="1"/>
</dbReference>
<evidence type="ECO:0000256" key="8">
    <source>
        <dbReference type="ARBA" id="ARBA00022723"/>
    </source>
</evidence>
<dbReference type="OrthoDB" id="9808813at2"/>
<evidence type="ECO:0000256" key="11">
    <source>
        <dbReference type="ARBA" id="ARBA00022932"/>
    </source>
</evidence>
<evidence type="ECO:0000313" key="17">
    <source>
        <dbReference type="EMBL" id="SUO98102.1"/>
    </source>
</evidence>
<keyword evidence="5 15" id="KW-0808">Transferase</keyword>
<evidence type="ECO:0000256" key="4">
    <source>
        <dbReference type="ARBA" id="ARBA00022490"/>
    </source>
</evidence>
<evidence type="ECO:0000256" key="12">
    <source>
        <dbReference type="ARBA" id="ARBA00023125"/>
    </source>
</evidence>
<dbReference type="GO" id="GO:0006281">
    <property type="term" value="P:DNA repair"/>
    <property type="evidence" value="ECO:0007669"/>
    <property type="project" value="UniProtKB-UniRule"/>
</dbReference>
<keyword evidence="18" id="KW-1185">Reference proteome</keyword>
<feature type="domain" description="UmuC" evidence="16">
    <location>
        <begin position="7"/>
        <end position="188"/>
    </location>
</feature>
<comment type="catalytic activity">
    <reaction evidence="14 15">
        <text>DNA(n) + a 2'-deoxyribonucleoside 5'-triphosphate = DNA(n+1) + diphosphate</text>
        <dbReference type="Rhea" id="RHEA:22508"/>
        <dbReference type="Rhea" id="RHEA-COMP:17339"/>
        <dbReference type="Rhea" id="RHEA-COMP:17340"/>
        <dbReference type="ChEBI" id="CHEBI:33019"/>
        <dbReference type="ChEBI" id="CHEBI:61560"/>
        <dbReference type="ChEBI" id="CHEBI:173112"/>
        <dbReference type="EC" id="2.7.7.7"/>
    </reaction>
</comment>
<dbReference type="InterPro" id="IPR036775">
    <property type="entry name" value="DNA_pol_Y-fam_lit_finger_sf"/>
</dbReference>
<comment type="similarity">
    <text evidence="2 15">Belongs to the DNA polymerase type-Y family.</text>
</comment>
<organism evidence="17 18">
    <name type="scientific">Suttonella indologenes</name>
    <dbReference type="NCBI Taxonomy" id="13276"/>
    <lineage>
        <taxon>Bacteria</taxon>
        <taxon>Pseudomonadati</taxon>
        <taxon>Pseudomonadota</taxon>
        <taxon>Gammaproteobacteria</taxon>
        <taxon>Cardiobacteriales</taxon>
        <taxon>Cardiobacteriaceae</taxon>
        <taxon>Suttonella</taxon>
    </lineage>
</organism>
<evidence type="ECO:0000256" key="1">
    <source>
        <dbReference type="ARBA" id="ARBA00004496"/>
    </source>
</evidence>
<protein>
    <recommendedName>
        <fullName evidence="15">DNA polymerase IV</fullName>
        <shortName evidence="15">Pol IV</shortName>
        <ecNumber evidence="15">2.7.7.7</ecNumber>
    </recommendedName>
</protein>
<evidence type="ECO:0000256" key="3">
    <source>
        <dbReference type="ARBA" id="ARBA00022457"/>
    </source>
</evidence>
<comment type="cofactor">
    <cofactor evidence="15">
        <name>Mg(2+)</name>
        <dbReference type="ChEBI" id="CHEBI:18420"/>
    </cofactor>
    <text evidence="15">Binds 2 magnesium ions per subunit.</text>
</comment>
<gene>
    <name evidence="15 17" type="primary">dinB</name>
    <name evidence="17" type="ORF">NCTC10717_01843</name>
</gene>
<dbReference type="EMBL" id="UHIA01000004">
    <property type="protein sequence ID" value="SUO98102.1"/>
    <property type="molecule type" value="Genomic_DNA"/>
</dbReference>
<dbReference type="InterPro" id="IPR043502">
    <property type="entry name" value="DNA/RNA_pol_sf"/>
</dbReference>
<dbReference type="GO" id="GO:0009432">
    <property type="term" value="P:SOS response"/>
    <property type="evidence" value="ECO:0007669"/>
    <property type="project" value="TreeGrafter"/>
</dbReference>
<comment type="subcellular location">
    <subcellularLocation>
        <location evidence="1 15">Cytoplasm</location>
    </subcellularLocation>
</comment>
<evidence type="ECO:0000256" key="15">
    <source>
        <dbReference type="HAMAP-Rule" id="MF_01113"/>
    </source>
</evidence>
<dbReference type="AlphaFoldDB" id="A0A380N0L2"/>
<evidence type="ECO:0000256" key="13">
    <source>
        <dbReference type="ARBA" id="ARBA00023204"/>
    </source>
</evidence>
<reference evidence="17 18" key="1">
    <citation type="submission" date="2018-06" db="EMBL/GenBank/DDBJ databases">
        <authorList>
            <consortium name="Pathogen Informatics"/>
            <person name="Doyle S."/>
        </authorList>
    </citation>
    <scope>NUCLEOTIDE SEQUENCE [LARGE SCALE GENOMIC DNA]</scope>
    <source>
        <strain evidence="17 18">NCTC10717</strain>
    </source>
</reference>
<dbReference type="Gene3D" id="3.40.1170.60">
    <property type="match status" value="1"/>
</dbReference>
<evidence type="ECO:0000259" key="16">
    <source>
        <dbReference type="PROSITE" id="PS50173"/>
    </source>
</evidence>
<dbReference type="InterPro" id="IPR017961">
    <property type="entry name" value="DNA_pol_Y-fam_little_finger"/>
</dbReference>
<dbReference type="Pfam" id="PF11799">
    <property type="entry name" value="IMS_C"/>
    <property type="match status" value="1"/>
</dbReference>
<dbReference type="InterPro" id="IPR022880">
    <property type="entry name" value="DNApol_IV"/>
</dbReference>
<sequence>MTETHKIIHIDMDAFYASIEQRDFPELRGKAVIVGGSPQSRGVVATCSYEARRFGIRSAMSCAQAYRLCPQAIFVPPRFDVYRAVSDEIRRLFLAVTPLVEPLSLDEAYLDVTHSGILQGSASRIADLLRRQIFEHTRLTASAGVSYNKMLAKIASDLNKPNGMAVILPQDGAAFAAALPVHKFHGIGKVTAAKMHSLGIRSGADMLAAGEKELLRHFGKSGLFYYQIAGGNDPRPVQSRRERKSIGAETTFAHDLYQTQDILAALAARNAEAFALLESKNLHARTLSIKLKFGDFSQITRSISIKPYFFTAADAWRHIERLYRDCPQKQAVRLVGVSFSGLQTKDIPLQPDLFEKTN</sequence>
<proteinExistence type="inferred from homology"/>
<dbReference type="RefSeq" id="WP_115218973.1">
    <property type="nucleotide sequence ID" value="NZ_UHIA01000004.1"/>
</dbReference>
<dbReference type="Gene3D" id="3.30.1490.100">
    <property type="entry name" value="DNA polymerase, Y-family, little finger domain"/>
    <property type="match status" value="1"/>
</dbReference>
<dbReference type="PANTHER" id="PTHR11076:SF33">
    <property type="entry name" value="DNA POLYMERASE KAPPA"/>
    <property type="match status" value="1"/>
</dbReference>
<keyword evidence="6 15" id="KW-0548">Nucleotidyltransferase</keyword>
<feature type="binding site" evidence="15">
    <location>
        <position position="106"/>
    </location>
    <ligand>
        <name>Mg(2+)</name>
        <dbReference type="ChEBI" id="CHEBI:18420"/>
    </ligand>
</feature>
<dbReference type="InterPro" id="IPR001126">
    <property type="entry name" value="UmuC"/>
</dbReference>
<comment type="subunit">
    <text evidence="15">Monomer.</text>
</comment>
<dbReference type="InterPro" id="IPR050116">
    <property type="entry name" value="DNA_polymerase-Y"/>
</dbReference>
<dbReference type="GO" id="GO:0042276">
    <property type="term" value="P:error-prone translesion synthesis"/>
    <property type="evidence" value="ECO:0007669"/>
    <property type="project" value="TreeGrafter"/>
</dbReference>
<evidence type="ECO:0000256" key="10">
    <source>
        <dbReference type="ARBA" id="ARBA00022842"/>
    </source>
</evidence>
<dbReference type="HAMAP" id="MF_01113">
    <property type="entry name" value="DNApol_IV"/>
    <property type="match status" value="1"/>
</dbReference>
<feature type="active site" evidence="15">
    <location>
        <position position="107"/>
    </location>
</feature>
<dbReference type="NCBIfam" id="NF002677">
    <property type="entry name" value="PRK02406.1"/>
    <property type="match status" value="1"/>
</dbReference>
<evidence type="ECO:0000256" key="5">
    <source>
        <dbReference type="ARBA" id="ARBA00022679"/>
    </source>
</evidence>
<dbReference type="PANTHER" id="PTHR11076">
    <property type="entry name" value="DNA REPAIR POLYMERASE UMUC / TRANSFERASE FAMILY MEMBER"/>
    <property type="match status" value="1"/>
</dbReference>
<dbReference type="GO" id="GO:0006261">
    <property type="term" value="P:DNA-templated DNA replication"/>
    <property type="evidence" value="ECO:0007669"/>
    <property type="project" value="UniProtKB-UniRule"/>
</dbReference>
<dbReference type="Pfam" id="PF00817">
    <property type="entry name" value="IMS"/>
    <property type="match status" value="1"/>
</dbReference>
<keyword evidence="4 15" id="KW-0963">Cytoplasm</keyword>
<comment type="function">
    <text evidence="15">Poorly processive, error-prone DNA polymerase involved in untargeted mutagenesis. Copies undamaged DNA at stalled replication forks, which arise in vivo from mismatched or misaligned primer ends. These misaligned primers can be extended by PolIV. Exhibits no 3'-5' exonuclease (proofreading) activity. May be involved in translesional synthesis, in conjunction with the beta clamp from PolIII.</text>
</comment>
<dbReference type="Gene3D" id="3.30.70.270">
    <property type="match status" value="1"/>
</dbReference>
<keyword evidence="9 15" id="KW-0227">DNA damage</keyword>
<keyword evidence="8 15" id="KW-0479">Metal-binding</keyword>
<evidence type="ECO:0000256" key="6">
    <source>
        <dbReference type="ARBA" id="ARBA00022695"/>
    </source>
</evidence>
<evidence type="ECO:0000256" key="2">
    <source>
        <dbReference type="ARBA" id="ARBA00010945"/>
    </source>
</evidence>
<dbReference type="Gene3D" id="1.10.150.20">
    <property type="entry name" value="5' to 3' exonuclease, C-terminal subdomain"/>
    <property type="match status" value="1"/>
</dbReference>
<keyword evidence="10 15" id="KW-0460">Magnesium</keyword>
<evidence type="ECO:0000256" key="14">
    <source>
        <dbReference type="ARBA" id="ARBA00049244"/>
    </source>
</evidence>
<dbReference type="GO" id="GO:0005829">
    <property type="term" value="C:cytosol"/>
    <property type="evidence" value="ECO:0007669"/>
    <property type="project" value="TreeGrafter"/>
</dbReference>
<keyword evidence="7 15" id="KW-0235">DNA replication</keyword>
<dbReference type="GO" id="GO:0000287">
    <property type="term" value="F:magnesium ion binding"/>
    <property type="evidence" value="ECO:0007669"/>
    <property type="project" value="UniProtKB-UniRule"/>
</dbReference>
<keyword evidence="3 15" id="KW-0515">Mutator protein</keyword>
<feature type="site" description="Substrate discrimination" evidence="15">
    <location>
        <position position="16"/>
    </location>
</feature>
<dbReference type="GO" id="GO:0003684">
    <property type="term" value="F:damaged DNA binding"/>
    <property type="evidence" value="ECO:0007669"/>
    <property type="project" value="InterPro"/>
</dbReference>
<dbReference type="EC" id="2.7.7.7" evidence="15"/>
<accession>A0A380N0L2</accession>
<dbReference type="SUPFAM" id="SSF56672">
    <property type="entry name" value="DNA/RNA polymerases"/>
    <property type="match status" value="1"/>
</dbReference>
<dbReference type="InterPro" id="IPR043128">
    <property type="entry name" value="Rev_trsase/Diguanyl_cyclase"/>
</dbReference>